<dbReference type="Proteomes" id="UP000614410">
    <property type="component" value="Unassembled WGS sequence"/>
</dbReference>
<evidence type="ECO:0000256" key="7">
    <source>
        <dbReference type="ARBA" id="ARBA00022840"/>
    </source>
</evidence>
<accession>A0A934KNZ2</accession>
<evidence type="ECO:0000256" key="5">
    <source>
        <dbReference type="ARBA" id="ARBA00022695"/>
    </source>
</evidence>
<reference evidence="12 13" key="1">
    <citation type="submission" date="2020-10" db="EMBL/GenBank/DDBJ databases">
        <title>Ca. Dormibacterota MAGs.</title>
        <authorList>
            <person name="Montgomery K."/>
        </authorList>
    </citation>
    <scope>NUCLEOTIDE SEQUENCE [LARGE SCALE GENOMIC DNA]</scope>
    <source>
        <strain evidence="12">Mitchell_Peninsula_5</strain>
    </source>
</reference>
<organism evidence="12 13">
    <name type="scientific">Candidatus Amunia macphersoniae</name>
    <dbReference type="NCBI Taxonomy" id="3127014"/>
    <lineage>
        <taxon>Bacteria</taxon>
        <taxon>Bacillati</taxon>
        <taxon>Candidatus Dormiibacterota</taxon>
        <taxon>Candidatus Dormibacteria</taxon>
        <taxon>Candidatus Aeolococcales</taxon>
        <taxon>Candidatus Aeolococcaceae</taxon>
        <taxon>Candidatus Amunia</taxon>
    </lineage>
</organism>
<dbReference type="AlphaFoldDB" id="A0A934KNZ2"/>
<dbReference type="GO" id="GO:0005524">
    <property type="term" value="F:ATP binding"/>
    <property type="evidence" value="ECO:0007669"/>
    <property type="project" value="UniProtKB-UniRule"/>
</dbReference>
<evidence type="ECO:0000256" key="10">
    <source>
        <dbReference type="HAMAP-Rule" id="MF_01499"/>
    </source>
</evidence>
<dbReference type="GO" id="GO:0006171">
    <property type="term" value="P:cAMP biosynthetic process"/>
    <property type="evidence" value="ECO:0007669"/>
    <property type="project" value="InterPro"/>
</dbReference>
<evidence type="ECO:0000313" key="13">
    <source>
        <dbReference type="Proteomes" id="UP000614410"/>
    </source>
</evidence>
<dbReference type="PROSITE" id="PS51794">
    <property type="entry name" value="DAC"/>
    <property type="match status" value="1"/>
</dbReference>
<dbReference type="PANTHER" id="PTHR34185">
    <property type="entry name" value="DIADENYLATE CYCLASE"/>
    <property type="match status" value="1"/>
</dbReference>
<dbReference type="PIRSF" id="PIRSF004793">
    <property type="entry name" value="UCP004793"/>
    <property type="match status" value="1"/>
</dbReference>
<evidence type="ECO:0000256" key="6">
    <source>
        <dbReference type="ARBA" id="ARBA00022741"/>
    </source>
</evidence>
<dbReference type="InterPro" id="IPR014046">
    <property type="entry name" value="C-di-AMP_synthase"/>
</dbReference>
<dbReference type="Pfam" id="PF02457">
    <property type="entry name" value="DAC"/>
    <property type="match status" value="1"/>
</dbReference>
<comment type="similarity">
    <text evidence="10">Belongs to the adenylate cyclase family. DacA/CdaA subfamily.</text>
</comment>
<name>A0A934KNZ2_9BACT</name>
<keyword evidence="9 10" id="KW-0472">Membrane</keyword>
<keyword evidence="2 10" id="KW-1003">Cell membrane</keyword>
<evidence type="ECO:0000256" key="4">
    <source>
        <dbReference type="ARBA" id="ARBA00022692"/>
    </source>
</evidence>
<proteinExistence type="inferred from homology"/>
<evidence type="ECO:0000313" key="12">
    <source>
        <dbReference type="EMBL" id="MBJ7610428.1"/>
    </source>
</evidence>
<sequence length="285" mass="30268">MSTVWRDVLIFLQNIGWRDVLDIVVVAVLLYQLLKLIRGTQAAQLLVGVAVLAVVGLAAEALNLRLLQFIFRNGGQAIVIAAVILFQPELRRALDQVGRLGPVRSLLGHHGGEAAQRVVDEVIRAAGSLSEHKTGALIVFERETGLANIAGTGVRIDGQVTAEMLATIFMPGTSLHDGAVIIRDTRLVSAGCVLPLADTIPGVGRMGTRHRAAVGLTLESDAVVLIVSEETGLISVAQAGGITRGLDLNGLRDRLTNLAGVEGHARQGVVPRRAVLRAIRRRTPS</sequence>
<comment type="function">
    <text evidence="10">Catalyzes the condensation of 2 ATP molecules into cyclic di-AMP (c-di-AMP), a second messenger used to regulate differing processes in different bacteria.</text>
</comment>
<feature type="transmembrane region" description="Helical" evidence="10">
    <location>
        <begin position="15"/>
        <end position="33"/>
    </location>
</feature>
<keyword evidence="5 10" id="KW-0548">Nucleotidyltransferase</keyword>
<keyword evidence="4 10" id="KW-0812">Transmembrane</keyword>
<dbReference type="InterPro" id="IPR034701">
    <property type="entry name" value="CdaA"/>
</dbReference>
<dbReference type="InterPro" id="IPR050338">
    <property type="entry name" value="DisA"/>
</dbReference>
<comment type="catalytic activity">
    <reaction evidence="1 10">
        <text>2 ATP = 3',3'-c-di-AMP + 2 diphosphate</text>
        <dbReference type="Rhea" id="RHEA:35655"/>
        <dbReference type="ChEBI" id="CHEBI:30616"/>
        <dbReference type="ChEBI" id="CHEBI:33019"/>
        <dbReference type="ChEBI" id="CHEBI:71500"/>
        <dbReference type="EC" id="2.7.7.85"/>
    </reaction>
</comment>
<dbReference type="EMBL" id="JAEKNN010000062">
    <property type="protein sequence ID" value="MBJ7610428.1"/>
    <property type="molecule type" value="Genomic_DNA"/>
</dbReference>
<dbReference type="InterPro" id="IPR045585">
    <property type="entry name" value="CdaA_N"/>
</dbReference>
<keyword evidence="3 10" id="KW-0808">Transferase</keyword>
<feature type="domain" description="DAC" evidence="11">
    <location>
        <begin position="87"/>
        <end position="248"/>
    </location>
</feature>
<comment type="subunit">
    <text evidence="10">Probably a homodimer.</text>
</comment>
<dbReference type="Gene3D" id="3.40.1700.10">
    <property type="entry name" value="DNA integrity scanning protein, DisA, N-terminal domain"/>
    <property type="match status" value="1"/>
</dbReference>
<feature type="transmembrane region" description="Helical" evidence="10">
    <location>
        <begin position="45"/>
        <end position="63"/>
    </location>
</feature>
<dbReference type="GO" id="GO:0106408">
    <property type="term" value="F:diadenylate cyclase activity"/>
    <property type="evidence" value="ECO:0007669"/>
    <property type="project" value="UniProtKB-EC"/>
</dbReference>
<dbReference type="HAMAP" id="MF_01499">
    <property type="entry name" value="DacA"/>
    <property type="match status" value="1"/>
</dbReference>
<keyword evidence="8 10" id="KW-1133">Transmembrane helix</keyword>
<dbReference type="SUPFAM" id="SSF143597">
    <property type="entry name" value="YojJ-like"/>
    <property type="match status" value="1"/>
</dbReference>
<evidence type="ECO:0000259" key="11">
    <source>
        <dbReference type="PROSITE" id="PS51794"/>
    </source>
</evidence>
<gene>
    <name evidence="10" type="primary">dacA</name>
    <name evidence="12" type="ORF">JF887_13500</name>
</gene>
<dbReference type="GO" id="GO:0004016">
    <property type="term" value="F:adenylate cyclase activity"/>
    <property type="evidence" value="ECO:0007669"/>
    <property type="project" value="UniProtKB-UniRule"/>
</dbReference>
<dbReference type="Pfam" id="PF19293">
    <property type="entry name" value="CdaA_N"/>
    <property type="match status" value="1"/>
</dbReference>
<keyword evidence="6 10" id="KW-0547">Nucleotide-binding</keyword>
<evidence type="ECO:0000256" key="1">
    <source>
        <dbReference type="ARBA" id="ARBA00000877"/>
    </source>
</evidence>
<comment type="caution">
    <text evidence="10">Lacks conserved residue(s) required for the propagation of feature annotation.</text>
</comment>
<evidence type="ECO:0000256" key="2">
    <source>
        <dbReference type="ARBA" id="ARBA00022475"/>
    </source>
</evidence>
<dbReference type="EC" id="2.7.7.85" evidence="10"/>
<dbReference type="InterPro" id="IPR003390">
    <property type="entry name" value="DNA_integrity_scan_DisA_N"/>
</dbReference>
<comment type="caution">
    <text evidence="12">The sequence shown here is derived from an EMBL/GenBank/DDBJ whole genome shotgun (WGS) entry which is preliminary data.</text>
</comment>
<protein>
    <recommendedName>
        <fullName evidence="10">Diadenylate cyclase</fullName>
        <shortName evidence="10">DAC</shortName>
        <ecNumber evidence="10">2.7.7.85</ecNumber>
    </recommendedName>
    <alternativeName>
        <fullName evidence="10">Cyclic-di-AMP synthase</fullName>
        <shortName evidence="10">c-di-AMP synthase</shortName>
    </alternativeName>
</protein>
<dbReference type="PANTHER" id="PTHR34185:SF1">
    <property type="entry name" value="DIADENYLATE CYCLASE"/>
    <property type="match status" value="1"/>
</dbReference>
<dbReference type="NCBIfam" id="TIGR00159">
    <property type="entry name" value="diadenylate cyclase CdaA"/>
    <property type="match status" value="1"/>
</dbReference>
<evidence type="ECO:0000256" key="9">
    <source>
        <dbReference type="ARBA" id="ARBA00023136"/>
    </source>
</evidence>
<dbReference type="InterPro" id="IPR036888">
    <property type="entry name" value="DNA_integrity_DisA_N_sf"/>
</dbReference>
<keyword evidence="7 10" id="KW-0067">ATP-binding</keyword>
<evidence type="ECO:0000256" key="3">
    <source>
        <dbReference type="ARBA" id="ARBA00022679"/>
    </source>
</evidence>
<evidence type="ECO:0000256" key="8">
    <source>
        <dbReference type="ARBA" id="ARBA00022989"/>
    </source>
</evidence>